<sequence length="191" mass="21804">MSPRGDLLPDRLRYPAGAGEPAPILRRLVHLFLRQLRNVDPAAVEERLQFLKCEHTVDIGRNALFFRLRLLRRTRADEDDLRLRLLLLDTPAERCHRREAMGKILLELGKIHLHIAHERRTAGAHEESFFQQLLSLLLGDQIGAKRRLRHPIKPQRAEAGVNLPRPGIGKLAHNRRGDHGVEPACADLILD</sequence>
<gene>
    <name evidence="1" type="ORF">SDC9_111210</name>
</gene>
<proteinExistence type="predicted"/>
<evidence type="ECO:0000313" key="1">
    <source>
        <dbReference type="EMBL" id="MPM64324.1"/>
    </source>
</evidence>
<dbReference type="AlphaFoldDB" id="A0A645BR73"/>
<reference evidence="1" key="1">
    <citation type="submission" date="2019-08" db="EMBL/GenBank/DDBJ databases">
        <authorList>
            <person name="Kucharzyk K."/>
            <person name="Murdoch R.W."/>
            <person name="Higgins S."/>
            <person name="Loffler F."/>
        </authorList>
    </citation>
    <scope>NUCLEOTIDE SEQUENCE</scope>
</reference>
<dbReference type="EMBL" id="VSSQ01019884">
    <property type="protein sequence ID" value="MPM64324.1"/>
    <property type="molecule type" value="Genomic_DNA"/>
</dbReference>
<protein>
    <submittedName>
        <fullName evidence="1">Uncharacterized protein</fullName>
    </submittedName>
</protein>
<name>A0A645BR73_9ZZZZ</name>
<organism evidence="1">
    <name type="scientific">bioreactor metagenome</name>
    <dbReference type="NCBI Taxonomy" id="1076179"/>
    <lineage>
        <taxon>unclassified sequences</taxon>
        <taxon>metagenomes</taxon>
        <taxon>ecological metagenomes</taxon>
    </lineage>
</organism>
<accession>A0A645BR73</accession>
<comment type="caution">
    <text evidence="1">The sequence shown here is derived from an EMBL/GenBank/DDBJ whole genome shotgun (WGS) entry which is preliminary data.</text>
</comment>